<reference evidence="5" key="1">
    <citation type="submission" date="2017-09" db="EMBL/GenBank/DDBJ databases">
        <title>Depth-based differentiation of microbial function through sediment-hosted aquifers and enrichment of novel symbionts in the deep terrestrial subsurface.</title>
        <authorList>
            <person name="Probst A.J."/>
            <person name="Ladd B."/>
            <person name="Jarett J.K."/>
            <person name="Geller-Mcgrath D.E."/>
            <person name="Sieber C.M.K."/>
            <person name="Emerson J.B."/>
            <person name="Anantharaman K."/>
            <person name="Thomas B.C."/>
            <person name="Malmstrom R."/>
            <person name="Stieglmeier M."/>
            <person name="Klingl A."/>
            <person name="Woyke T."/>
            <person name="Ryan C.M."/>
            <person name="Banfield J.F."/>
        </authorList>
    </citation>
    <scope>NUCLEOTIDE SEQUENCE [LARGE SCALE GENOMIC DNA]</scope>
</reference>
<keyword evidence="2" id="KW-0812">Transmembrane</keyword>
<evidence type="ECO:0000313" key="4">
    <source>
        <dbReference type="EMBL" id="PIR88793.1"/>
    </source>
</evidence>
<gene>
    <name evidence="4" type="ORF">COU09_00420</name>
</gene>
<comment type="caution">
    <text evidence="4">The sequence shown here is derived from an EMBL/GenBank/DDBJ whole genome shotgun (WGS) entry which is preliminary data.</text>
</comment>
<dbReference type="SUPFAM" id="SSF53955">
    <property type="entry name" value="Lysozyme-like"/>
    <property type="match status" value="1"/>
</dbReference>
<evidence type="ECO:0000256" key="2">
    <source>
        <dbReference type="SAM" id="Phobius"/>
    </source>
</evidence>
<feature type="domain" description="Transglycosylase SLT" evidence="3">
    <location>
        <begin position="236"/>
        <end position="426"/>
    </location>
</feature>
<dbReference type="InterPro" id="IPR031304">
    <property type="entry name" value="SLT_2"/>
</dbReference>
<evidence type="ECO:0000259" key="3">
    <source>
        <dbReference type="Pfam" id="PF13406"/>
    </source>
</evidence>
<keyword evidence="2" id="KW-0472">Membrane</keyword>
<dbReference type="Gene3D" id="6.10.250.3150">
    <property type="match status" value="1"/>
</dbReference>
<name>A0A2H0UQY2_9BACT</name>
<dbReference type="AlphaFoldDB" id="A0A2H0UQY2"/>
<evidence type="ECO:0000256" key="1">
    <source>
        <dbReference type="SAM" id="Coils"/>
    </source>
</evidence>
<feature type="transmembrane region" description="Helical" evidence="2">
    <location>
        <begin position="39"/>
        <end position="60"/>
    </location>
</feature>
<protein>
    <recommendedName>
        <fullName evidence="3">Transglycosylase SLT domain-containing protein</fullName>
    </recommendedName>
</protein>
<dbReference type="EMBL" id="PFBB01000004">
    <property type="protein sequence ID" value="PIR88793.1"/>
    <property type="molecule type" value="Genomic_DNA"/>
</dbReference>
<evidence type="ECO:0000313" key="5">
    <source>
        <dbReference type="Proteomes" id="UP000229615"/>
    </source>
</evidence>
<proteinExistence type="predicted"/>
<dbReference type="Proteomes" id="UP000229615">
    <property type="component" value="Unassembled WGS sequence"/>
</dbReference>
<dbReference type="InterPro" id="IPR023346">
    <property type="entry name" value="Lysozyme-like_dom_sf"/>
</dbReference>
<keyword evidence="1" id="KW-0175">Coiled coil</keyword>
<organism evidence="4 5">
    <name type="scientific">Candidatus Harrisonbacteria bacterium CG10_big_fil_rev_8_21_14_0_10_44_23</name>
    <dbReference type="NCBI Taxonomy" id="1974585"/>
    <lineage>
        <taxon>Bacteria</taxon>
        <taxon>Candidatus Harrisoniibacteriota</taxon>
    </lineage>
</organism>
<sequence>MRPKPKLCLDIKSGKAHPYNSKEARIHLSRPVPRIRISAPLKAIFAGAVAAYFILGFVVAPNATGIHAAQSSTAQERAALEVELKDLERQMTEYSNTIAIYKQQGATLQSEIDRINDKVSYLNKQIKTITLTLEKLGYEIEDTRSQIHTTESRLEKTRTVLTSALQDMYAQEQENLVTILLKSNDLSDFFTDFNDILDIQGSLGTIIREMTTLREDLLEEKDLLASQRTDALALAEFQKETKEVVLSTKQQKDSLLAKTKGEEKKYQEYLVETQKKAADIRQRIFTLLGGGQMTFEQAYDFAKYSEGLTGTRAAFLLAILDKESALGQYVGSCTYHSAMAPGPPSSRRDDITPFLQITAELGLDPETTKVSCAISQDGAYGGAMGPSQFIPTTWMMYRNRIAALTGHTPPNPWNNGDAFVATGLYIADALSACSQFTGVDQERCAAARYYAGGNWQRHLYTYGERVVNRAAQFEEDIRIISE</sequence>
<accession>A0A2H0UQY2</accession>
<dbReference type="Pfam" id="PF13406">
    <property type="entry name" value="SLT_2"/>
    <property type="match status" value="1"/>
</dbReference>
<keyword evidence="2" id="KW-1133">Transmembrane helix</keyword>
<feature type="coiled-coil region" evidence="1">
    <location>
        <begin position="70"/>
        <end position="104"/>
    </location>
</feature>